<evidence type="ECO:0000313" key="4">
    <source>
        <dbReference type="Proteomes" id="UP000001497"/>
    </source>
</evidence>
<dbReference type="AlphaFoldDB" id="C9RRV4"/>
<dbReference type="KEGG" id="fsu:Fisuc_1695"/>
<dbReference type="Proteomes" id="UP000000517">
    <property type="component" value="Chromosome"/>
</dbReference>
<gene>
    <name evidence="1" type="ordered locus">Fisuc_1695</name>
    <name evidence="2" type="ordered locus">FSU_2190</name>
</gene>
<dbReference type="Proteomes" id="UP000001497">
    <property type="component" value="Chromosome"/>
</dbReference>
<keyword evidence="4" id="KW-1185">Reference proteome</keyword>
<reference evidence="1 4" key="1">
    <citation type="submission" date="2009-10" db="EMBL/GenBank/DDBJ databases">
        <title>Complete sequence of Fibrobacter succinogenes subsp. succinogenes S85.</title>
        <authorList>
            <consortium name="US DOE Joint Genome Institute"/>
            <person name="Lucas S."/>
            <person name="Copeland A."/>
            <person name="Lapidus A."/>
            <person name="Glavina del Rio T."/>
            <person name="Tice H."/>
            <person name="Bruce D."/>
            <person name="Goodwin L."/>
            <person name="Pitluck S."/>
            <person name="Chertkov O."/>
            <person name="Detter J.C."/>
            <person name="Han C."/>
            <person name="Tapia R."/>
            <person name="Larimer F."/>
            <person name="Land M."/>
            <person name="Hauser L."/>
            <person name="Kyrpides N."/>
            <person name="Mikhailova N."/>
            <person name="Weimer P.J."/>
            <person name="Stevenson D.M."/>
            <person name="Boyum J."/>
            <person name="Brumm P.I."/>
            <person name="Mead D."/>
        </authorList>
    </citation>
    <scope>NUCLEOTIDE SEQUENCE [LARGE SCALE GENOMIC DNA]</scope>
    <source>
        <strain evidence="4">ATCC 19169 / S85</strain>
        <strain evidence="1">S85</strain>
    </source>
</reference>
<dbReference type="EMBL" id="CP001792">
    <property type="protein sequence ID" value="ACX75290.1"/>
    <property type="molecule type" value="Genomic_DNA"/>
</dbReference>
<dbReference type="HOGENOM" id="CLU_3403651_0_0_0"/>
<dbReference type="EMBL" id="CP002158">
    <property type="protein sequence ID" value="ADL24674.1"/>
    <property type="molecule type" value="Genomic_DNA"/>
</dbReference>
<accession>C9RRV4</accession>
<name>C9RRV4_FIBSS</name>
<protein>
    <submittedName>
        <fullName evidence="2">Uncharacterized protein</fullName>
    </submittedName>
</protein>
<proteinExistence type="predicted"/>
<sequence length="30" mass="3508">MRVISQEFKQMLKDSDVLYLQTAGITYKSN</sequence>
<reference evidence="3" key="2">
    <citation type="submission" date="2010-08" db="EMBL/GenBank/DDBJ databases">
        <title>Complete sequence of Fibrobacter succinogenes subsp. succinogenes S85.</title>
        <authorList>
            <person name="Durkin A.S."/>
            <person name="Nelson K.E."/>
            <person name="Morrison M."/>
            <person name="Forsberg C.W."/>
            <person name="Wilson D.B."/>
            <person name="Russell J.B."/>
            <person name="Cann I.K.O."/>
            <person name="Mackie R.I."/>
            <person name="White B.A."/>
        </authorList>
    </citation>
    <scope>NUCLEOTIDE SEQUENCE [LARGE SCALE GENOMIC DNA]</scope>
    <source>
        <strain evidence="3">ATCC 19169 / S85</strain>
    </source>
</reference>
<dbReference type="STRING" id="59374.FSU_2190"/>
<organism evidence="2 3">
    <name type="scientific">Fibrobacter succinogenes (strain ATCC 19169 / S85)</name>
    <dbReference type="NCBI Taxonomy" id="59374"/>
    <lineage>
        <taxon>Bacteria</taxon>
        <taxon>Pseudomonadati</taxon>
        <taxon>Fibrobacterota</taxon>
        <taxon>Fibrobacteria</taxon>
        <taxon>Fibrobacterales</taxon>
        <taxon>Fibrobacteraceae</taxon>
        <taxon>Fibrobacter</taxon>
    </lineage>
</organism>
<reference evidence="2" key="3">
    <citation type="submission" date="2010-08" db="EMBL/GenBank/DDBJ databases">
        <authorList>
            <person name="Durkin A.S."/>
            <person name="Nelson K.E."/>
            <person name="Morrison M."/>
            <person name="Forsberg C.W."/>
            <person name="Wilson D.B."/>
            <person name="Russell J.B."/>
            <person name="Cann I.K.O."/>
            <person name="Mackie R.I."/>
            <person name="White B.A."/>
        </authorList>
    </citation>
    <scope>NUCLEOTIDE SEQUENCE</scope>
    <source>
        <strain evidence="2">S85</strain>
    </source>
</reference>
<evidence type="ECO:0000313" key="1">
    <source>
        <dbReference type="EMBL" id="ACX75290.1"/>
    </source>
</evidence>
<evidence type="ECO:0000313" key="2">
    <source>
        <dbReference type="EMBL" id="ADL24674.1"/>
    </source>
</evidence>
<evidence type="ECO:0000313" key="3">
    <source>
        <dbReference type="Proteomes" id="UP000000517"/>
    </source>
</evidence>
<dbReference type="KEGG" id="fsc:FSU_2190"/>